<dbReference type="EMBL" id="RCUX01000003">
    <property type="protein sequence ID" value="RLP76844.1"/>
    <property type="molecule type" value="Genomic_DNA"/>
</dbReference>
<dbReference type="AlphaFoldDB" id="A0A3L7A9X2"/>
<feature type="domain" description="HTH cro/C1-type" evidence="1">
    <location>
        <begin position="14"/>
        <end position="38"/>
    </location>
</feature>
<sequence>MRRRADTITQMGDVREARVELGLSQSEAARRASVSVATWRRFEGDPGSVSARTRHACERVLGRGDGVHLDSQSDPLGQEMFSIPWVQSPYFSPRQAAAVASVMDDWTHHDLDQWIRIPNASPLHTIPPFSEFDIRVMITIGENRAYAAAVRERCRHLSVRIQRGGLPFGCTGPYIDEPIFGATVLRAPTIPRNTPELFDALPEGINRTDGAGQLRGDHRWAHLDRAFSELAEESAWGQKLGCIPWDAPLHPDHAELPALLAAHHPHTWLDARPDSIADH</sequence>
<dbReference type="SMART" id="SM00530">
    <property type="entry name" value="HTH_XRE"/>
    <property type="match status" value="1"/>
</dbReference>
<name>A0A3L7A9X2_9MICO</name>
<dbReference type="InterPro" id="IPR001387">
    <property type="entry name" value="Cro/C1-type_HTH"/>
</dbReference>
<gene>
    <name evidence="2" type="ORF">D9V32_04185</name>
</gene>
<accession>A0A3L7A9X2</accession>
<keyword evidence="3" id="KW-1185">Reference proteome</keyword>
<dbReference type="PROSITE" id="PS50943">
    <property type="entry name" value="HTH_CROC1"/>
    <property type="match status" value="1"/>
</dbReference>
<dbReference type="CDD" id="cd00093">
    <property type="entry name" value="HTH_XRE"/>
    <property type="match status" value="1"/>
</dbReference>
<dbReference type="SUPFAM" id="SSF47413">
    <property type="entry name" value="lambda repressor-like DNA-binding domains"/>
    <property type="match status" value="1"/>
</dbReference>
<evidence type="ECO:0000313" key="2">
    <source>
        <dbReference type="EMBL" id="RLP76844.1"/>
    </source>
</evidence>
<organism evidence="2 3">
    <name type="scientific">Mycetocola tolaasinivorans</name>
    <dbReference type="NCBI Taxonomy" id="76635"/>
    <lineage>
        <taxon>Bacteria</taxon>
        <taxon>Bacillati</taxon>
        <taxon>Actinomycetota</taxon>
        <taxon>Actinomycetes</taxon>
        <taxon>Micrococcales</taxon>
        <taxon>Microbacteriaceae</taxon>
        <taxon>Mycetocola</taxon>
    </lineage>
</organism>
<protein>
    <submittedName>
        <fullName evidence="2">XRE family transcriptional regulator</fullName>
    </submittedName>
</protein>
<evidence type="ECO:0000259" key="1">
    <source>
        <dbReference type="PROSITE" id="PS50943"/>
    </source>
</evidence>
<evidence type="ECO:0000313" key="3">
    <source>
        <dbReference type="Proteomes" id="UP000272503"/>
    </source>
</evidence>
<dbReference type="Gene3D" id="1.10.260.40">
    <property type="entry name" value="lambda repressor-like DNA-binding domains"/>
    <property type="match status" value="1"/>
</dbReference>
<dbReference type="Proteomes" id="UP000272503">
    <property type="component" value="Unassembled WGS sequence"/>
</dbReference>
<comment type="caution">
    <text evidence="2">The sequence shown here is derived from an EMBL/GenBank/DDBJ whole genome shotgun (WGS) entry which is preliminary data.</text>
</comment>
<dbReference type="GO" id="GO:0003677">
    <property type="term" value="F:DNA binding"/>
    <property type="evidence" value="ECO:0007669"/>
    <property type="project" value="InterPro"/>
</dbReference>
<reference evidence="2 3" key="1">
    <citation type="submission" date="2018-10" db="EMBL/GenBank/DDBJ databases">
        <authorList>
            <person name="Li J."/>
        </authorList>
    </citation>
    <scope>NUCLEOTIDE SEQUENCE [LARGE SCALE GENOMIC DNA]</scope>
    <source>
        <strain evidence="2 3">IF 016277</strain>
    </source>
</reference>
<proteinExistence type="predicted"/>
<dbReference type="InterPro" id="IPR010982">
    <property type="entry name" value="Lambda_DNA-bd_dom_sf"/>
</dbReference>